<dbReference type="InterPro" id="IPR050784">
    <property type="entry name" value="IAP"/>
</dbReference>
<dbReference type="Pfam" id="PF00653">
    <property type="entry name" value="BIR"/>
    <property type="match status" value="2"/>
</dbReference>
<dbReference type="Gene3D" id="1.10.1170.10">
    <property type="entry name" value="Inhibitor Of Apoptosis Protein (2mihbC-IAP-1), Chain A"/>
    <property type="match status" value="2"/>
</dbReference>
<reference evidence="1" key="1">
    <citation type="journal article" date="2019" name="bioRxiv">
        <title>The Genome of the Zebra Mussel, Dreissena polymorpha: A Resource for Invasive Species Research.</title>
        <authorList>
            <person name="McCartney M.A."/>
            <person name="Auch B."/>
            <person name="Kono T."/>
            <person name="Mallez S."/>
            <person name="Zhang Y."/>
            <person name="Obille A."/>
            <person name="Becker A."/>
            <person name="Abrahante J.E."/>
            <person name="Garbe J."/>
            <person name="Badalamenti J.P."/>
            <person name="Herman A."/>
            <person name="Mangelson H."/>
            <person name="Liachko I."/>
            <person name="Sullivan S."/>
            <person name="Sone E.D."/>
            <person name="Koren S."/>
            <person name="Silverstein K.A.T."/>
            <person name="Beckman K.B."/>
            <person name="Gohl D.M."/>
        </authorList>
    </citation>
    <scope>NUCLEOTIDE SEQUENCE</scope>
    <source>
        <strain evidence="1">Duluth1</strain>
        <tissue evidence="1">Whole animal</tissue>
    </source>
</reference>
<dbReference type="PANTHER" id="PTHR10044">
    <property type="entry name" value="INHIBITOR OF APOPTOSIS"/>
    <property type="match status" value="1"/>
</dbReference>
<dbReference type="PROSITE" id="PS50143">
    <property type="entry name" value="BIR_REPEAT_2"/>
    <property type="match status" value="2"/>
</dbReference>
<evidence type="ECO:0000313" key="2">
    <source>
        <dbReference type="Proteomes" id="UP000828390"/>
    </source>
</evidence>
<protein>
    <submittedName>
        <fullName evidence="1">Uncharacterized protein</fullName>
    </submittedName>
</protein>
<feature type="non-terminal residue" evidence="1">
    <location>
        <position position="713"/>
    </location>
</feature>
<reference evidence="1" key="2">
    <citation type="submission" date="2020-11" db="EMBL/GenBank/DDBJ databases">
        <authorList>
            <person name="McCartney M.A."/>
            <person name="Auch B."/>
            <person name="Kono T."/>
            <person name="Mallez S."/>
            <person name="Becker A."/>
            <person name="Gohl D.M."/>
            <person name="Silverstein K.A.T."/>
            <person name="Koren S."/>
            <person name="Bechman K.B."/>
            <person name="Herman A."/>
            <person name="Abrahante J.E."/>
            <person name="Garbe J."/>
        </authorList>
    </citation>
    <scope>NUCLEOTIDE SEQUENCE</scope>
    <source>
        <strain evidence="1">Duluth1</strain>
        <tissue evidence="1">Whole animal</tissue>
    </source>
</reference>
<accession>A0A9D4D091</accession>
<proteinExistence type="predicted"/>
<dbReference type="InterPro" id="IPR001370">
    <property type="entry name" value="BIR_rpt"/>
</dbReference>
<name>A0A9D4D091_DREPO</name>
<comment type="caution">
    <text evidence="1">The sequence shown here is derived from an EMBL/GenBank/DDBJ whole genome shotgun (WGS) entry which is preliminary data.</text>
</comment>
<dbReference type="SMART" id="SM00238">
    <property type="entry name" value="BIR"/>
    <property type="match status" value="2"/>
</dbReference>
<dbReference type="Proteomes" id="UP000828390">
    <property type="component" value="Unassembled WGS sequence"/>
</dbReference>
<evidence type="ECO:0000313" key="1">
    <source>
        <dbReference type="EMBL" id="KAH3735794.1"/>
    </source>
</evidence>
<keyword evidence="2" id="KW-1185">Reference proteome</keyword>
<dbReference type="CDD" id="cd00022">
    <property type="entry name" value="BIR"/>
    <property type="match status" value="2"/>
</dbReference>
<gene>
    <name evidence="1" type="ORF">DPMN_042352</name>
</gene>
<dbReference type="PANTHER" id="PTHR10044:SF139">
    <property type="entry name" value="DEATH-ASSOCIATED INHIBITOR OF APOPTOSIS 2"/>
    <property type="match status" value="1"/>
</dbReference>
<dbReference type="EMBL" id="JAIWYP010000011">
    <property type="protein sequence ID" value="KAH3735794.1"/>
    <property type="molecule type" value="Genomic_DNA"/>
</dbReference>
<dbReference type="AlphaFoldDB" id="A0A9D4D091"/>
<dbReference type="GO" id="GO:0051726">
    <property type="term" value="P:regulation of cell cycle"/>
    <property type="evidence" value="ECO:0007669"/>
    <property type="project" value="TreeGrafter"/>
</dbReference>
<dbReference type="SUPFAM" id="SSF57924">
    <property type="entry name" value="Inhibitor of apoptosis (IAP) repeat"/>
    <property type="match status" value="2"/>
</dbReference>
<dbReference type="GO" id="GO:0005737">
    <property type="term" value="C:cytoplasm"/>
    <property type="evidence" value="ECO:0007669"/>
    <property type="project" value="TreeGrafter"/>
</dbReference>
<dbReference type="GO" id="GO:0005634">
    <property type="term" value="C:nucleus"/>
    <property type="evidence" value="ECO:0007669"/>
    <property type="project" value="TreeGrafter"/>
</dbReference>
<sequence length="713" mass="80339">ASSDLLPGGDCGPSNHIMIVSLLRTGKQNMLVEGLNDGALMIQIQLKNTTELKRKRNNVHTPVNCKKTVFIFDLYHIDLCFTVNMKCAKGLRVMNDIFLLSGMVSRLCGRISCLKELLRSQSDDRYLLDSKKDDELPVQCETEIMNNEAIKKEKNVVNLRTRTLENPDGSLDVSNELQLTPEDSTYNELCIKIRPSESSSRSFNSDKAMVEMQAHGHQMRVDEASSMNDWGKVIEDPHKTHKLHKPTTELQPAHAFKDYPFKQLYDMPTPSSLVVSVKDAEGGSVHKTETVEKPNRLRLSVAPSPSESLDDTDRGGGKMTCSIKGVLGSLKANSFAFKEPYSSPVPVKEGIDWMFTDLPIPKLEEMTVFYTDRFEPLCLIISQIAEGKSPRPQVTMRYELLRLCTLRTYPRDNKPFLIKYAAAGFYYASDGDGVVCYCCGIRRYGWVEADDPMEVHKRINPRCKFIINNSEHNVPAMADGPLRKKVADLDMIPDCIRSPSPGEDVNNSQRTRTGVQMAIPKHPHMAIKTVREQSFNGNWPNTPKYSPVQLADGGFFFTDLGDCVRCFFCGIGLRHWDKDDDMWVEHARWSQNCTFLIQKKGQNFVDLVQLAVEQLDDSDQSSNTLYKNLVSEASQKVLDQSEYTPQQIKQAIVAMLAIDSNTIVTVTTLKQKVAEQIHASDTNIKRNYELGATAEPPARNYVVKISLQMTQKT</sequence>
<organism evidence="1 2">
    <name type="scientific">Dreissena polymorpha</name>
    <name type="common">Zebra mussel</name>
    <name type="synonym">Mytilus polymorpha</name>
    <dbReference type="NCBI Taxonomy" id="45954"/>
    <lineage>
        <taxon>Eukaryota</taxon>
        <taxon>Metazoa</taxon>
        <taxon>Spiralia</taxon>
        <taxon>Lophotrochozoa</taxon>
        <taxon>Mollusca</taxon>
        <taxon>Bivalvia</taxon>
        <taxon>Autobranchia</taxon>
        <taxon>Heteroconchia</taxon>
        <taxon>Euheterodonta</taxon>
        <taxon>Imparidentia</taxon>
        <taxon>Neoheterodontei</taxon>
        <taxon>Myida</taxon>
        <taxon>Dreissenoidea</taxon>
        <taxon>Dreissenidae</taxon>
        <taxon>Dreissena</taxon>
    </lineage>
</organism>